<dbReference type="AlphaFoldDB" id="B9W4A3"/>
<dbReference type="EMBL" id="FM201578">
    <property type="protein sequence ID" value="CAR31591.1"/>
    <property type="molecule type" value="mRNA"/>
</dbReference>
<dbReference type="EMBL" id="GQ923583">
    <property type="protein sequence ID" value="ADI40482.1"/>
    <property type="molecule type" value="Genomic_DNA"/>
</dbReference>
<evidence type="ECO:0000313" key="3">
    <source>
        <dbReference type="EMBL" id="CAR31591.1"/>
    </source>
</evidence>
<evidence type="ECO:0000313" key="2">
    <source>
        <dbReference type="EMBL" id="ADI40482.1"/>
    </source>
</evidence>
<reference evidence="2" key="2">
    <citation type="journal article" date="2010" name="PLoS Pathog.">
        <title>Analysis of virion structural components reveals vestiges of the ancestral ichnovirus genome.</title>
        <authorList>
            <person name="Volkoff A.-N."/>
            <person name="Jouan V."/>
            <person name="Urbach S."/>
            <person name="Samain S."/>
            <person name="Bergoin M."/>
            <person name="Wincker P."/>
            <person name="Demettre E."/>
            <person name="Cousserans F."/>
            <person name="Provost B."/>
            <person name="Coulibaly F."/>
            <person name="Legeai F."/>
            <person name="Beliveau C."/>
            <person name="Cusson M."/>
            <person name="Gyapay G."/>
            <person name="Drezen J.-M."/>
        </authorList>
    </citation>
    <scope>NUCLEOTIDE SEQUENCE</scope>
</reference>
<organism evidence="3">
    <name type="scientific">Hyposoter didymator</name>
    <name type="common">Parasitoid wasp</name>
    <name type="synonym">Ichneumon didymator</name>
    <dbReference type="NCBI Taxonomy" id="260305"/>
    <lineage>
        <taxon>Eukaryota</taxon>
        <taxon>Metazoa</taxon>
        <taxon>Ecdysozoa</taxon>
        <taxon>Arthropoda</taxon>
        <taxon>Hexapoda</taxon>
        <taxon>Insecta</taxon>
        <taxon>Pterygota</taxon>
        <taxon>Neoptera</taxon>
        <taxon>Endopterygota</taxon>
        <taxon>Hymenoptera</taxon>
        <taxon>Apocrita</taxon>
        <taxon>Ichneumonoidea</taxon>
        <taxon>Ichneumonidae</taxon>
        <taxon>Campopleginae</taxon>
        <taxon>Dusona group</taxon>
        <taxon>Hyposoter</taxon>
    </lineage>
</organism>
<gene>
    <name evidence="3" type="primary">CsIVp12-like1</name>
    <name evidence="2" type="synonym">p12-1</name>
</gene>
<name>B9W4A3_HYPDD</name>
<reference evidence="3" key="1">
    <citation type="journal article" date="2009" name="Science">
        <title>Polydnaviruses of Braconid Wasps Derive from an Ancestral Nudivirus.</title>
        <authorList>
            <person name="Bezier A."/>
            <person name="Annaheim M."/>
            <person name="Herbiniere J."/>
            <person name="Wetterwald C."/>
            <person name="Gyapay G."/>
            <person name="Bernard-Samain S."/>
            <person name="Wincker P."/>
            <person name="Roditi I."/>
            <person name="Heller M."/>
            <person name="Belgahzi M."/>
            <person name="Pfister-Wilhem R."/>
            <person name="Periquet G."/>
            <person name="Dupuy C."/>
            <person name="Huguet E."/>
            <person name="Volkoff A.N."/>
            <person name="Lanzrein B."/>
            <person name="Drezen J.M."/>
        </authorList>
    </citation>
    <scope>NUCLEOTIDE SEQUENCE</scope>
    <source>
        <tissue evidence="3">Ovary</tissue>
    </source>
</reference>
<proteinExistence type="evidence at transcript level"/>
<accession>B9W4A3</accession>
<protein>
    <submittedName>
        <fullName evidence="3">p12-like1 protein</fullName>
    </submittedName>
</protein>
<feature type="chain" id="PRO_5010827351" evidence="1">
    <location>
        <begin position="21"/>
        <end position="77"/>
    </location>
</feature>
<sequence length="77" mass="8028">MSYLSLGSSVLGASLSVLTCYEVFQVEVTEGNKKNLLIAKVASVASATSSLVSGGINVYDMIQSDDSSSKYLDLNAS</sequence>
<keyword evidence="1" id="KW-0732">Signal</keyword>
<feature type="signal peptide" evidence="1">
    <location>
        <begin position="1"/>
        <end position="20"/>
    </location>
</feature>
<evidence type="ECO:0000256" key="1">
    <source>
        <dbReference type="SAM" id="SignalP"/>
    </source>
</evidence>